<evidence type="ECO:0000313" key="2">
    <source>
        <dbReference type="EMBL" id="EFQ81797.1"/>
    </source>
</evidence>
<dbReference type="GO" id="GO:0016787">
    <property type="term" value="F:hydrolase activity"/>
    <property type="evidence" value="ECO:0007669"/>
    <property type="project" value="UniProtKB-KW"/>
</dbReference>
<feature type="domain" description="AB hydrolase-1" evidence="1">
    <location>
        <begin position="77"/>
        <end position="318"/>
    </location>
</feature>
<keyword evidence="2" id="KW-0378">Hydrolase</keyword>
<dbReference type="RefSeq" id="WP_007078586.1">
    <property type="nucleotide sequence ID" value="NZ_CM001024.1"/>
</dbReference>
<dbReference type="eggNOG" id="COG2267">
    <property type="taxonomic scope" value="Bacteria"/>
</dbReference>
<dbReference type="SUPFAM" id="SSF53474">
    <property type="entry name" value="alpha/beta-Hydrolases"/>
    <property type="match status" value="1"/>
</dbReference>
<accession>E2SG40</accession>
<evidence type="ECO:0000313" key="3">
    <source>
        <dbReference type="Proteomes" id="UP000003111"/>
    </source>
</evidence>
<dbReference type="PANTHER" id="PTHR43798">
    <property type="entry name" value="MONOACYLGLYCEROL LIPASE"/>
    <property type="match status" value="1"/>
</dbReference>
<dbReference type="InterPro" id="IPR050266">
    <property type="entry name" value="AB_hydrolase_sf"/>
</dbReference>
<protein>
    <submittedName>
        <fullName evidence="2">Hydrolase, alpha/beta domain protein</fullName>
    </submittedName>
</protein>
<dbReference type="EMBL" id="ACLF03000016">
    <property type="protein sequence ID" value="EFQ81797.1"/>
    <property type="molecule type" value="Genomic_DNA"/>
</dbReference>
<name>E2SG40_9ACTN</name>
<dbReference type="OrthoDB" id="5422338at2"/>
<dbReference type="PRINTS" id="PR00111">
    <property type="entry name" value="ABHYDROLASE"/>
</dbReference>
<dbReference type="InterPro" id="IPR029058">
    <property type="entry name" value="AB_hydrolase_fold"/>
</dbReference>
<dbReference type="Gene3D" id="3.40.50.1820">
    <property type="entry name" value="alpha/beta hydrolase"/>
    <property type="match status" value="1"/>
</dbReference>
<comment type="caution">
    <text evidence="2">The sequence shown here is derived from an EMBL/GenBank/DDBJ whole genome shotgun (WGS) entry which is preliminary data.</text>
</comment>
<dbReference type="HOGENOM" id="CLU_020336_6_2_11"/>
<dbReference type="GO" id="GO:0016020">
    <property type="term" value="C:membrane"/>
    <property type="evidence" value="ECO:0007669"/>
    <property type="project" value="TreeGrafter"/>
</dbReference>
<dbReference type="STRING" id="585531.HMPREF0063_12999"/>
<organism evidence="2 3">
    <name type="scientific">Aeromicrobium marinum DSM 15272</name>
    <dbReference type="NCBI Taxonomy" id="585531"/>
    <lineage>
        <taxon>Bacteria</taxon>
        <taxon>Bacillati</taxon>
        <taxon>Actinomycetota</taxon>
        <taxon>Actinomycetes</taxon>
        <taxon>Propionibacteriales</taxon>
        <taxon>Nocardioidaceae</taxon>
        <taxon>Aeromicrobium</taxon>
    </lineage>
</organism>
<dbReference type="Pfam" id="PF12697">
    <property type="entry name" value="Abhydrolase_6"/>
    <property type="match status" value="1"/>
</dbReference>
<dbReference type="InterPro" id="IPR000073">
    <property type="entry name" value="AB_hydrolase_1"/>
</dbReference>
<dbReference type="Proteomes" id="UP000003111">
    <property type="component" value="Unassembled WGS sequence"/>
</dbReference>
<dbReference type="AlphaFoldDB" id="E2SG40"/>
<sequence>MKRLTTAAVTAGAFAAAGATATVLNQRRAHHRRLRRGEAVEFGSVRGDRHTVVASDGIAINLEIDEVDPGTQDPVTLVLVHGWMCDLDTWHYQRLALRGRVRIIAVDQRGHGRSGRTSGRSSTFPLLADDLARVIEAHAPTGPVVLVGHSMGGMAVMQLAADRPDLFGGPVAGVMLIGTSAGRLVRGNAALQRVGALIGVSSPLLDWGRGFNSYSVIRRWAVGPDAAERHADMSNEMILRAPTRVITDFYPNFPSLDLFHALPTLATVRTVVLCGTADLLTPPKHSRRLADEIDSATLTLVDGAGHMVMFEEHERVTEALEHLVAEVA</sequence>
<reference evidence="2" key="1">
    <citation type="submission" date="2010-08" db="EMBL/GenBank/DDBJ databases">
        <authorList>
            <person name="Muzny D."/>
            <person name="Qin X."/>
            <person name="Buhay C."/>
            <person name="Dugan-Rocha S."/>
            <person name="Ding Y."/>
            <person name="Chen G."/>
            <person name="Hawes A."/>
            <person name="Holder M."/>
            <person name="Jhangiani S."/>
            <person name="Johnson A."/>
            <person name="Khan Z."/>
            <person name="Li Z."/>
            <person name="Liu W."/>
            <person name="Liu X."/>
            <person name="Perez L."/>
            <person name="Shen H."/>
            <person name="Wang Q."/>
            <person name="Watt J."/>
            <person name="Xi L."/>
            <person name="Xin Y."/>
            <person name="Zhou J."/>
            <person name="Deng J."/>
            <person name="Jiang H."/>
            <person name="Liu Y."/>
            <person name="Qu J."/>
            <person name="Song X.-Z."/>
            <person name="Zhang L."/>
            <person name="Villasana D."/>
            <person name="Johnson A."/>
            <person name="Liu J."/>
            <person name="Liyanage D."/>
            <person name="Lorensuhewa L."/>
            <person name="Robinson T."/>
            <person name="Song A."/>
            <person name="Song B.-B."/>
            <person name="Dinh H."/>
            <person name="Thornton R."/>
            <person name="Coyle M."/>
            <person name="Francisco L."/>
            <person name="Jackson L."/>
            <person name="Javaid M."/>
            <person name="Korchina V."/>
            <person name="Kovar C."/>
            <person name="Mata R."/>
            <person name="Mathew T."/>
            <person name="Ngo R."/>
            <person name="Nguyen L."/>
            <person name="Nguyen N."/>
            <person name="Okwuonu G."/>
            <person name="Ongeri F."/>
            <person name="Pham C."/>
            <person name="Simmons D."/>
            <person name="Wilczek-Boney K."/>
            <person name="Hale W."/>
            <person name="Jakkamsetti A."/>
            <person name="Pham P."/>
            <person name="Ruth R."/>
            <person name="San Lucas F."/>
            <person name="Warren J."/>
            <person name="Zhang J."/>
            <person name="Zhao Z."/>
            <person name="Zhou C."/>
            <person name="Zhu D."/>
            <person name="Lee S."/>
            <person name="Bess C."/>
            <person name="Blankenburg K."/>
            <person name="Forbes L."/>
            <person name="Fu Q."/>
            <person name="Gubbala S."/>
            <person name="Hirani K."/>
            <person name="Jayaseelan J.C."/>
            <person name="Lara F."/>
            <person name="Munidasa M."/>
            <person name="Palculict T."/>
            <person name="Patil S."/>
            <person name="Pu L.-L."/>
            <person name="Saada N."/>
            <person name="Tang L."/>
            <person name="Weissenberger G."/>
            <person name="Zhu Y."/>
            <person name="Hemphill L."/>
            <person name="Shang Y."/>
            <person name="Youmans B."/>
            <person name="Ayvaz T."/>
            <person name="Ross M."/>
            <person name="Santibanez J."/>
            <person name="Aqrawi P."/>
            <person name="Gross S."/>
            <person name="Joshi V."/>
            <person name="Fowler G."/>
            <person name="Nazareth L."/>
            <person name="Reid J."/>
            <person name="Worley K."/>
            <person name="Petrosino J."/>
            <person name="Highlander S."/>
            <person name="Gibbs R."/>
        </authorList>
    </citation>
    <scope>NUCLEOTIDE SEQUENCE [LARGE SCALE GENOMIC DNA]</scope>
    <source>
        <strain evidence="2">DSM 15272</strain>
    </source>
</reference>
<dbReference type="PANTHER" id="PTHR43798:SF33">
    <property type="entry name" value="HYDROLASE, PUTATIVE (AFU_ORTHOLOGUE AFUA_2G14860)-RELATED"/>
    <property type="match status" value="1"/>
</dbReference>
<keyword evidence="3" id="KW-1185">Reference proteome</keyword>
<proteinExistence type="predicted"/>
<evidence type="ECO:0000259" key="1">
    <source>
        <dbReference type="Pfam" id="PF12697"/>
    </source>
</evidence>
<gene>
    <name evidence="2" type="ORF">HMPREF0063_12999</name>
</gene>